<dbReference type="InterPro" id="IPR008883">
    <property type="entry name" value="UEV_N"/>
</dbReference>
<keyword evidence="4" id="KW-0967">Endosome</keyword>
<dbReference type="InterPro" id="IPR016135">
    <property type="entry name" value="UBQ-conjugating_enzyme/RWD"/>
</dbReference>
<feature type="compositionally biased region" description="Polar residues" evidence="8">
    <location>
        <begin position="309"/>
        <end position="321"/>
    </location>
</feature>
<dbReference type="InterPro" id="IPR052070">
    <property type="entry name" value="ESCRT-I_UEV_domain"/>
</dbReference>
<evidence type="ECO:0000256" key="5">
    <source>
        <dbReference type="ARBA" id="ARBA00022927"/>
    </source>
</evidence>
<dbReference type="GO" id="GO:0043130">
    <property type="term" value="F:ubiquitin binding"/>
    <property type="evidence" value="ECO:0007669"/>
    <property type="project" value="TreeGrafter"/>
</dbReference>
<dbReference type="SUPFAM" id="SSF54495">
    <property type="entry name" value="UBC-like"/>
    <property type="match status" value="1"/>
</dbReference>
<feature type="compositionally biased region" description="Low complexity" evidence="8">
    <location>
        <begin position="390"/>
        <end position="417"/>
    </location>
</feature>
<comment type="caution">
    <text evidence="11">The sequence shown here is derived from an EMBL/GenBank/DDBJ whole genome shotgun (WGS) entry which is preliminary data.</text>
</comment>
<comment type="similarity">
    <text evidence="2">Belongs to the ubiquitin-conjugating enzyme family. UEV subfamily.</text>
</comment>
<dbReference type="AlphaFoldDB" id="A0A9W8GDI8"/>
<gene>
    <name evidence="11" type="primary">STP22</name>
    <name evidence="11" type="ORF">GGI25_000929</name>
</gene>
<dbReference type="GO" id="GO:0072666">
    <property type="term" value="P:establishment of protein localization to vacuole"/>
    <property type="evidence" value="ECO:0007669"/>
    <property type="project" value="UniProtKB-ARBA"/>
</dbReference>
<dbReference type="InterPro" id="IPR017916">
    <property type="entry name" value="SB_dom"/>
</dbReference>
<evidence type="ECO:0000259" key="10">
    <source>
        <dbReference type="PROSITE" id="PS51322"/>
    </source>
</evidence>
<dbReference type="Pfam" id="PF05743">
    <property type="entry name" value="UEV"/>
    <property type="match status" value="1"/>
</dbReference>
<feature type="region of interest" description="Disordered" evidence="8">
    <location>
        <begin position="366"/>
        <end position="417"/>
    </location>
</feature>
<evidence type="ECO:0000259" key="9">
    <source>
        <dbReference type="PROSITE" id="PS51312"/>
    </source>
</evidence>
<protein>
    <submittedName>
        <fullName evidence="11">Suppressor protein stp22 of temperature-sensitive alpha-factor receptor and arginine permease</fullName>
    </submittedName>
</protein>
<reference evidence="11" key="1">
    <citation type="submission" date="2022-07" db="EMBL/GenBank/DDBJ databases">
        <title>Phylogenomic reconstructions and comparative analyses of Kickxellomycotina fungi.</title>
        <authorList>
            <person name="Reynolds N.K."/>
            <person name="Stajich J.E."/>
            <person name="Barry K."/>
            <person name="Grigoriev I.V."/>
            <person name="Crous P."/>
            <person name="Smith M.E."/>
        </authorList>
    </citation>
    <scope>NUCLEOTIDE SEQUENCE</scope>
    <source>
        <strain evidence="11">NRRL 3115</strain>
    </source>
</reference>
<dbReference type="Gene3D" id="3.10.110.10">
    <property type="entry name" value="Ubiquitin Conjugating Enzyme"/>
    <property type="match status" value="1"/>
</dbReference>
<name>A0A9W8GDI8_9FUNG</name>
<evidence type="ECO:0000256" key="3">
    <source>
        <dbReference type="ARBA" id="ARBA00022448"/>
    </source>
</evidence>
<feature type="compositionally biased region" description="Polar residues" evidence="8">
    <location>
        <begin position="444"/>
        <end position="454"/>
    </location>
</feature>
<keyword evidence="6" id="KW-0175">Coiled coil</keyword>
<keyword evidence="11" id="KW-0675">Receptor</keyword>
<evidence type="ECO:0000256" key="6">
    <source>
        <dbReference type="ARBA" id="ARBA00023054"/>
    </source>
</evidence>
<dbReference type="Gene3D" id="6.10.140.820">
    <property type="match status" value="1"/>
</dbReference>
<organism evidence="11 12">
    <name type="scientific">Coemansia spiralis</name>
    <dbReference type="NCBI Taxonomy" id="417178"/>
    <lineage>
        <taxon>Eukaryota</taxon>
        <taxon>Fungi</taxon>
        <taxon>Fungi incertae sedis</taxon>
        <taxon>Zoopagomycota</taxon>
        <taxon>Kickxellomycotina</taxon>
        <taxon>Kickxellomycetes</taxon>
        <taxon>Kickxellales</taxon>
        <taxon>Kickxellaceae</taxon>
        <taxon>Coemansia</taxon>
    </lineage>
</organism>
<feature type="region of interest" description="Disordered" evidence="8">
    <location>
        <begin position="435"/>
        <end position="461"/>
    </location>
</feature>
<comment type="subcellular location">
    <subcellularLocation>
        <location evidence="1">Endosome</location>
    </subcellularLocation>
</comment>
<feature type="region of interest" description="Disordered" evidence="8">
    <location>
        <begin position="267"/>
        <end position="325"/>
    </location>
</feature>
<sequence length="628" mass="67486">MDPTIRWLHENTKNRFANPNAVNVLVENALAQYRTLQPKVAQYISENGVREALLCLHGTLPVVFGGSTFNIPVVFWFPREFPEHPPMTFVTPTRKMVVKVSKYVDGRGRVYHPYMAEWSAASTLTELFQNLIALFSKEPPVYSTPAANVAVSSKPPIASPHIPLSSASMASLPLTGTISMASLPQTAPAAISMPAMPGTPRPTTAASQKASFLRPLSSIENDLASVSIQATANSHAPSPGRQQITNSTHNPVDSAEQEIAKISFDSHAPQPKAQDILSEPPQTSQHQQQSSSYKFNPVVGRPPIPAMSPATSTSKPGSDNTLPVGGASAATEILAISAIGGRRHSYASESDSLNEQAKRWSTTDSALSFTDEPDQEQTPSNALSTTRPLESTSSSVAAATTESVPVITSTTPTTATAATTPSGAVAISTTVGTPAVTGPKLATSPVTTQQQSSLLDREPMDDPQKRLVGYQLAILEKVIEAVDKSREKHTRVNKELLDQSANLNSGAGVISEERHQLLESQRQLSANISVLENKLSELNEKKNGFPDGSQITDVCQVFRGQTPAMEQLFGLAGEISAIDDTLYILGKALNDGRLPLSIYMRQIRKLAQQQFMAKALAIKIRKICLLDK</sequence>
<dbReference type="InterPro" id="IPR037202">
    <property type="entry name" value="ESCRT_assembly_dom"/>
</dbReference>
<evidence type="ECO:0000313" key="12">
    <source>
        <dbReference type="Proteomes" id="UP001151518"/>
    </source>
</evidence>
<evidence type="ECO:0000256" key="7">
    <source>
        <dbReference type="PROSITE-ProRule" id="PRU00644"/>
    </source>
</evidence>
<feature type="domain" description="UEV" evidence="10">
    <location>
        <begin position="3"/>
        <end position="145"/>
    </location>
</feature>
<evidence type="ECO:0000313" key="11">
    <source>
        <dbReference type="EMBL" id="KAJ2680041.1"/>
    </source>
</evidence>
<feature type="domain" description="SB" evidence="9">
    <location>
        <begin position="562"/>
        <end position="628"/>
    </location>
</feature>
<dbReference type="PROSITE" id="PS51322">
    <property type="entry name" value="UEV"/>
    <property type="match status" value="1"/>
</dbReference>
<dbReference type="SUPFAM" id="SSF140111">
    <property type="entry name" value="Endosomal sorting complex assembly domain"/>
    <property type="match status" value="1"/>
</dbReference>
<dbReference type="PANTHER" id="PTHR23306">
    <property type="entry name" value="TUMOR SUSCEPTIBILITY GENE 101 PROTEIN-RELATED"/>
    <property type="match status" value="1"/>
</dbReference>
<feature type="compositionally biased region" description="Polar residues" evidence="8">
    <location>
        <begin position="376"/>
        <end position="389"/>
    </location>
</feature>
<dbReference type="Pfam" id="PF09454">
    <property type="entry name" value="Vps23_core"/>
    <property type="match status" value="1"/>
</dbReference>
<dbReference type="GO" id="GO:0015031">
    <property type="term" value="P:protein transport"/>
    <property type="evidence" value="ECO:0007669"/>
    <property type="project" value="UniProtKB-UniRule"/>
</dbReference>
<dbReference type="GO" id="GO:0000813">
    <property type="term" value="C:ESCRT I complex"/>
    <property type="evidence" value="ECO:0007669"/>
    <property type="project" value="TreeGrafter"/>
</dbReference>
<dbReference type="Proteomes" id="UP001151518">
    <property type="component" value="Unassembled WGS sequence"/>
</dbReference>
<evidence type="ECO:0000256" key="8">
    <source>
        <dbReference type="SAM" id="MobiDB-lite"/>
    </source>
</evidence>
<feature type="region of interest" description="Disordered" evidence="8">
    <location>
        <begin position="230"/>
        <end position="252"/>
    </location>
</feature>
<dbReference type="EMBL" id="JANBTW010000007">
    <property type="protein sequence ID" value="KAJ2680041.1"/>
    <property type="molecule type" value="Genomic_DNA"/>
</dbReference>
<proteinExistence type="inferred from homology"/>
<evidence type="ECO:0000256" key="2">
    <source>
        <dbReference type="ARBA" id="ARBA00009594"/>
    </source>
</evidence>
<dbReference type="PROSITE" id="PS51312">
    <property type="entry name" value="SB"/>
    <property type="match status" value="1"/>
</dbReference>
<dbReference type="PANTHER" id="PTHR23306:SF3">
    <property type="entry name" value="TUMOR SUPPRESSOR PROTEIN 101"/>
    <property type="match status" value="1"/>
</dbReference>
<accession>A0A9W8GDI8</accession>
<dbReference type="OrthoDB" id="306304at2759"/>
<evidence type="ECO:0000256" key="1">
    <source>
        <dbReference type="ARBA" id="ARBA00004177"/>
    </source>
</evidence>
<keyword evidence="3 7" id="KW-0813">Transport</keyword>
<feature type="compositionally biased region" description="Low complexity" evidence="8">
    <location>
        <begin position="278"/>
        <end position="292"/>
    </location>
</feature>
<evidence type="ECO:0000256" key="4">
    <source>
        <dbReference type="ARBA" id="ARBA00022753"/>
    </source>
</evidence>
<dbReference type="CDD" id="cd11685">
    <property type="entry name" value="UEV_TSG101-like"/>
    <property type="match status" value="1"/>
</dbReference>
<keyword evidence="5 7" id="KW-0653">Protein transport</keyword>
<feature type="compositionally biased region" description="Polar residues" evidence="8">
    <location>
        <begin position="230"/>
        <end position="251"/>
    </location>
</feature>
<dbReference type="GO" id="GO:0043162">
    <property type="term" value="P:ubiquitin-dependent protein catabolic process via the multivesicular body sorting pathway"/>
    <property type="evidence" value="ECO:0007669"/>
    <property type="project" value="UniProtKB-ARBA"/>
</dbReference>